<evidence type="ECO:0000256" key="1">
    <source>
        <dbReference type="ARBA" id="ARBA00022737"/>
    </source>
</evidence>
<evidence type="ECO:0000313" key="4">
    <source>
        <dbReference type="EMBL" id="GAA1965019.1"/>
    </source>
</evidence>
<keyword evidence="5" id="KW-1185">Reference proteome</keyword>
<organism evidence="4 5">
    <name type="scientific">Amycolatopsis minnesotensis</name>
    <dbReference type="NCBI Taxonomy" id="337894"/>
    <lineage>
        <taxon>Bacteria</taxon>
        <taxon>Bacillati</taxon>
        <taxon>Actinomycetota</taxon>
        <taxon>Actinomycetes</taxon>
        <taxon>Pseudonocardiales</taxon>
        <taxon>Pseudonocardiaceae</taxon>
        <taxon>Amycolatopsis</taxon>
    </lineage>
</organism>
<gene>
    <name evidence="4" type="ORF">GCM10009754_41290</name>
</gene>
<dbReference type="PANTHER" id="PTHR44858:SF1">
    <property type="entry name" value="UDP-N-ACETYLGLUCOSAMINE--PEPTIDE N-ACETYLGLUCOSAMINYLTRANSFERASE SPINDLY-RELATED"/>
    <property type="match status" value="1"/>
</dbReference>
<dbReference type="Pfam" id="PF14559">
    <property type="entry name" value="TPR_19"/>
    <property type="match status" value="2"/>
</dbReference>
<dbReference type="SMART" id="SM00028">
    <property type="entry name" value="TPR"/>
    <property type="match status" value="20"/>
</dbReference>
<dbReference type="InterPro" id="IPR011990">
    <property type="entry name" value="TPR-like_helical_dom_sf"/>
</dbReference>
<name>A0ABN2R7V2_9PSEU</name>
<dbReference type="Gene3D" id="1.25.40.10">
    <property type="entry name" value="Tetratricopeptide repeat domain"/>
    <property type="match status" value="6"/>
</dbReference>
<keyword evidence="1" id="KW-0677">Repeat</keyword>
<dbReference type="SUPFAM" id="SSF48452">
    <property type="entry name" value="TPR-like"/>
    <property type="match status" value="6"/>
</dbReference>
<feature type="repeat" description="TPR" evidence="3">
    <location>
        <begin position="550"/>
        <end position="583"/>
    </location>
</feature>
<dbReference type="InterPro" id="IPR019734">
    <property type="entry name" value="TPR_rpt"/>
</dbReference>
<dbReference type="Pfam" id="PF13176">
    <property type="entry name" value="TPR_7"/>
    <property type="match status" value="1"/>
</dbReference>
<dbReference type="PANTHER" id="PTHR44858">
    <property type="entry name" value="TETRATRICOPEPTIDE REPEAT PROTEIN 6"/>
    <property type="match status" value="1"/>
</dbReference>
<dbReference type="InterPro" id="IPR050498">
    <property type="entry name" value="Ycf3"/>
</dbReference>
<proteinExistence type="predicted"/>
<dbReference type="RefSeq" id="WP_344420982.1">
    <property type="nucleotide sequence ID" value="NZ_BAAANN010000015.1"/>
</dbReference>
<accession>A0ABN2R7V2</accession>
<dbReference type="EMBL" id="BAAANN010000015">
    <property type="protein sequence ID" value="GAA1965019.1"/>
    <property type="molecule type" value="Genomic_DNA"/>
</dbReference>
<dbReference type="PROSITE" id="PS50005">
    <property type="entry name" value="TPR"/>
    <property type="match status" value="4"/>
</dbReference>
<dbReference type="Pfam" id="PF13432">
    <property type="entry name" value="TPR_16"/>
    <property type="match status" value="8"/>
</dbReference>
<feature type="repeat" description="TPR" evidence="3">
    <location>
        <begin position="445"/>
        <end position="478"/>
    </location>
</feature>
<sequence>MVKRKPAVPDPYAGVWAANKHVARPLPPPMRTTDVQKQLNLARADLREGRAEKAIRAATELLAEIDRKLLLPNPKEKLLHALAGSAATLLGLGESGTDRFREAIEAFGRAGELVDERGDLAADFGIALAKSGAHAEAKPRLEAAIDLGEDTPDVRRTLAEVLRDTGQPVGALHAFDLVLARAPYDWQARVARAELAESVGGAPLDIARGWLDAANALLTAGRPVESASAAERARELAPGLTTEAALALASAHIDTGRDTEALAELQSARKSAITTGQLLSTAELFAQLGAFAEAGELIDVVLTAEPGEPEGLILKAQLLMNQGRATDAEPIITRLAVLAPKDPRTHFLRGVAALDAGDPVSAIAALSRADRITPGQPAVLANLGAAHAHTGDLDTALDLLDRALDLAPDDPWTLILRGRTKMDLDRPGEAEEDIRAALALEPDQAEGHALLGELLSRKDDYAEAETEFTLALSLDPGLDWVWPKRGDALAGLGQWTEARTAFETAIGLMPEDVSARTGLVSVLLSAGGVDNLAEAERLVVEAIALDGGAADARALHGEVLRRLDKLDESLAELDRALELLPDYAYAAGTRGEVLLELGRRDEAITELGRSAELGIDPAWVHGQLGQAYLTRYAENGAKTDLDQSLAHLRHAVAVLPDDPDLHVYLGQALQQHDHNDEAFAEFDQAIGLYGPTGDGASPDDLATAHVYRGQTRLLLGDAVGAVADLDEALALGQNQADVRALLADAKHITGDLVGAFRDAETALEDDPANVLALTVRGSVHADRGSAGAAEADLKAALRLDPLNPGTHRELRLLLLSAKRYDESVEILAEVAGEATAHIRLRSEYAQALAAAGDLRLALNVLDDLLWRAPGNPEILRVLGNTLSGAGRYAEAASAYSQGLSLAPGSTTLTLNLAYAKARNDEFDEALATLDQLPPDAVTLVARADIFSDMGQWTDAVTAASEAVHLSGSDVSAHLTLGWALQHGDRADRARSKEVYAEAMRLTAADDPWARKGFANACYLTGDEETARAHYRLVVKMLTETSGHDSYRTGLRGWCLYRLRRYPEAVDCLRRAVDEPDLRTGTLLDLALVHLGLGDFAEAEDALTTAISELAQLAPPRRRGIAAVGIDNFRTAVEHEVADRGKVAEFVARISEALDVERAVSG</sequence>
<feature type="repeat" description="TPR" evidence="3">
    <location>
        <begin position="377"/>
        <end position="410"/>
    </location>
</feature>
<comment type="caution">
    <text evidence="4">The sequence shown here is derived from an EMBL/GenBank/DDBJ whole genome shotgun (WGS) entry which is preliminary data.</text>
</comment>
<protein>
    <recommendedName>
        <fullName evidence="6">Tetratricopeptide repeat protein</fullName>
    </recommendedName>
</protein>
<keyword evidence="2 3" id="KW-0802">TPR repeat</keyword>
<evidence type="ECO:0000256" key="3">
    <source>
        <dbReference type="PROSITE-ProRule" id="PRU00339"/>
    </source>
</evidence>
<dbReference type="Proteomes" id="UP001501116">
    <property type="component" value="Unassembled WGS sequence"/>
</dbReference>
<evidence type="ECO:0008006" key="6">
    <source>
        <dbReference type="Google" id="ProtNLM"/>
    </source>
</evidence>
<evidence type="ECO:0000313" key="5">
    <source>
        <dbReference type="Proteomes" id="UP001501116"/>
    </source>
</evidence>
<dbReference type="PROSITE" id="PS50293">
    <property type="entry name" value="TPR_REGION"/>
    <property type="match status" value="1"/>
</dbReference>
<evidence type="ECO:0000256" key="2">
    <source>
        <dbReference type="ARBA" id="ARBA00022803"/>
    </source>
</evidence>
<reference evidence="4 5" key="1">
    <citation type="journal article" date="2019" name="Int. J. Syst. Evol. Microbiol.">
        <title>The Global Catalogue of Microorganisms (GCM) 10K type strain sequencing project: providing services to taxonomists for standard genome sequencing and annotation.</title>
        <authorList>
            <consortium name="The Broad Institute Genomics Platform"/>
            <consortium name="The Broad Institute Genome Sequencing Center for Infectious Disease"/>
            <person name="Wu L."/>
            <person name="Ma J."/>
        </authorList>
    </citation>
    <scope>NUCLEOTIDE SEQUENCE [LARGE SCALE GENOMIC DNA]</scope>
    <source>
        <strain evidence="4 5">JCM 14545</strain>
    </source>
</reference>
<feature type="repeat" description="TPR" evidence="3">
    <location>
        <begin position="872"/>
        <end position="905"/>
    </location>
</feature>